<dbReference type="OrthoDB" id="1713558at2759"/>
<dbReference type="GO" id="GO:0030234">
    <property type="term" value="F:enzyme regulator activity"/>
    <property type="evidence" value="ECO:0007669"/>
    <property type="project" value="InterPro"/>
</dbReference>
<reference evidence="5 6" key="1">
    <citation type="journal article" date="2018" name="Mol. Biol. Evol.">
        <title>Analysis of the draft genome of the red seaweed Gracilariopsis chorda provides insights into genome size evolution in Rhodophyta.</title>
        <authorList>
            <person name="Lee J."/>
            <person name="Yang E.C."/>
            <person name="Graf L."/>
            <person name="Yang J.H."/>
            <person name="Qiu H."/>
            <person name="Zel Zion U."/>
            <person name="Chan C.X."/>
            <person name="Stephens T.G."/>
            <person name="Weber A.P.M."/>
            <person name="Boo G.H."/>
            <person name="Boo S.M."/>
            <person name="Kim K.M."/>
            <person name="Shin Y."/>
            <person name="Jung M."/>
            <person name="Lee S.J."/>
            <person name="Yim H.S."/>
            <person name="Lee J.H."/>
            <person name="Bhattacharya D."/>
            <person name="Yoon H.S."/>
        </authorList>
    </citation>
    <scope>NUCLEOTIDE SEQUENCE [LARGE SCALE GENOMIC DNA]</scope>
    <source>
        <strain evidence="5 6">SKKU-2015</strain>
        <tissue evidence="5">Whole body</tissue>
    </source>
</reference>
<feature type="region of interest" description="Disordered" evidence="3">
    <location>
        <begin position="1"/>
        <end position="33"/>
    </location>
</feature>
<organism evidence="5 6">
    <name type="scientific">Gracilariopsis chorda</name>
    <dbReference type="NCBI Taxonomy" id="448386"/>
    <lineage>
        <taxon>Eukaryota</taxon>
        <taxon>Rhodophyta</taxon>
        <taxon>Florideophyceae</taxon>
        <taxon>Rhodymeniophycidae</taxon>
        <taxon>Gracilariales</taxon>
        <taxon>Gracilariaceae</taxon>
        <taxon>Gracilariopsis</taxon>
    </lineage>
</organism>
<dbReference type="InterPro" id="IPR057985">
    <property type="entry name" value="TPR_PSMD3_N"/>
</dbReference>
<dbReference type="SUPFAM" id="SSF46785">
    <property type="entry name" value="Winged helix' DNA-binding domain"/>
    <property type="match status" value="1"/>
</dbReference>
<dbReference type="InterPro" id="IPR036390">
    <property type="entry name" value="WH_DNA-bd_sf"/>
</dbReference>
<dbReference type="Pfam" id="PF01399">
    <property type="entry name" value="PCI"/>
    <property type="match status" value="1"/>
</dbReference>
<dbReference type="STRING" id="448386.A0A2V3IY01"/>
<keyword evidence="2 5" id="KW-0647">Proteasome</keyword>
<dbReference type="SMART" id="SM00753">
    <property type="entry name" value="PAM"/>
    <property type="match status" value="1"/>
</dbReference>
<feature type="compositionally biased region" description="Basic and acidic residues" evidence="3">
    <location>
        <begin position="497"/>
        <end position="524"/>
    </location>
</feature>
<comment type="caution">
    <text evidence="5">The sequence shown here is derived from an EMBL/GenBank/DDBJ whole genome shotgun (WGS) entry which is preliminary data.</text>
</comment>
<dbReference type="InterPro" id="IPR050756">
    <property type="entry name" value="CSN3"/>
</dbReference>
<comment type="similarity">
    <text evidence="1">Belongs to the proteasome subunit S3 family.</text>
</comment>
<evidence type="ECO:0000256" key="2">
    <source>
        <dbReference type="ARBA" id="ARBA00022942"/>
    </source>
</evidence>
<accession>A0A2V3IY01</accession>
<sequence>MTKDLEMTDVTVEKDANKQEKEKTKDKPKVKPVDPVEQLASDIRRNVGIIEKAVHAKELRLLARVMRNTGNLRNRLTVNVLSRAVSCYIPELYTHKVPLLKALNAIPLKPANDAAMEIDHVKPNADSAKPNADSAKPKATSVKPSPTSYELLAIPSPSNVPEVLAYLHLLVVLMLIDNHSLPDAVATSSALVNSVTESNRRTMDDINSRAYFYYSRAVELSGPIAPIRSQLLAAYRTATLHHDSASQAVLLNLLLRNYIRYHLYDQADKLLSRTTFPETRSNNQLARYLYYTGRVKAVQLDYSEALWNLQQALRKASQTSGLGFRISAQKFVIIVQLLTGEVPPRDVFRQSQMQNALRPYLQITQAVRKGDMQKFKQVLESSADEFDADDTTSLINRLRHNVIKTGLRMLSSSYSRITISEVCKRLHLDSPENAEGVVAKAIHDGVIDAVIDHEGGFVRSNETTDVYSTTEPSDAYHTRIQFCLNIYNDTVRAMRFPEKKEEEEAPEQRRERLKEQEELAKTLAEEDDDDFEP</sequence>
<protein>
    <submittedName>
        <fullName evidence="5">Putative 26S proteasome non-ATPase regulatory subunit 3</fullName>
    </submittedName>
</protein>
<dbReference type="Pfam" id="PF08375">
    <property type="entry name" value="Rpn3_C"/>
    <property type="match status" value="1"/>
</dbReference>
<evidence type="ECO:0000313" key="5">
    <source>
        <dbReference type="EMBL" id="PXF46943.1"/>
    </source>
</evidence>
<evidence type="ECO:0000256" key="3">
    <source>
        <dbReference type="SAM" id="MobiDB-lite"/>
    </source>
</evidence>
<evidence type="ECO:0000259" key="4">
    <source>
        <dbReference type="PROSITE" id="PS50250"/>
    </source>
</evidence>
<feature type="region of interest" description="Disordered" evidence="3">
    <location>
        <begin position="123"/>
        <end position="145"/>
    </location>
</feature>
<dbReference type="PANTHER" id="PTHR10758:SF2">
    <property type="entry name" value="26S PROTEASOME NON-ATPASE REGULATORY SUBUNIT 3"/>
    <property type="match status" value="1"/>
</dbReference>
<dbReference type="SMART" id="SM00088">
    <property type="entry name" value="PINT"/>
    <property type="match status" value="1"/>
</dbReference>
<evidence type="ECO:0000256" key="1">
    <source>
        <dbReference type="ARBA" id="ARBA00007912"/>
    </source>
</evidence>
<dbReference type="GO" id="GO:0042176">
    <property type="term" value="P:regulation of protein catabolic process"/>
    <property type="evidence" value="ECO:0007669"/>
    <property type="project" value="InterPro"/>
</dbReference>
<dbReference type="InterPro" id="IPR013586">
    <property type="entry name" value="PSMD3_C"/>
</dbReference>
<dbReference type="GO" id="GO:0008541">
    <property type="term" value="C:proteasome regulatory particle, lid subcomplex"/>
    <property type="evidence" value="ECO:0007669"/>
    <property type="project" value="TreeGrafter"/>
</dbReference>
<dbReference type="PROSITE" id="PS50250">
    <property type="entry name" value="PCI"/>
    <property type="match status" value="1"/>
</dbReference>
<dbReference type="PANTHER" id="PTHR10758">
    <property type="entry name" value="26S PROTEASOME NON-ATPASE REGULATORY SUBUNIT 3/COP9 SIGNALOSOME COMPLEX SUBUNIT 3"/>
    <property type="match status" value="1"/>
</dbReference>
<proteinExistence type="inferred from homology"/>
<dbReference type="AlphaFoldDB" id="A0A2V3IY01"/>
<gene>
    <name evidence="5" type="ORF">BWQ96_03281</name>
</gene>
<keyword evidence="6" id="KW-1185">Reference proteome</keyword>
<dbReference type="Gene3D" id="1.25.40.570">
    <property type="match status" value="1"/>
</dbReference>
<feature type="domain" description="PCI" evidence="4">
    <location>
        <begin position="286"/>
        <end position="465"/>
    </location>
</feature>
<dbReference type="InterPro" id="IPR000717">
    <property type="entry name" value="PCI_dom"/>
</dbReference>
<name>A0A2V3IY01_9FLOR</name>
<dbReference type="Pfam" id="PF25573">
    <property type="entry name" value="TPR_PSMD3_N"/>
    <property type="match status" value="1"/>
</dbReference>
<evidence type="ECO:0000313" key="6">
    <source>
        <dbReference type="Proteomes" id="UP000247409"/>
    </source>
</evidence>
<dbReference type="EMBL" id="NBIV01000031">
    <property type="protein sequence ID" value="PXF46943.1"/>
    <property type="molecule type" value="Genomic_DNA"/>
</dbReference>
<feature type="region of interest" description="Disordered" evidence="3">
    <location>
        <begin position="497"/>
        <end position="533"/>
    </location>
</feature>
<dbReference type="GO" id="GO:0006511">
    <property type="term" value="P:ubiquitin-dependent protein catabolic process"/>
    <property type="evidence" value="ECO:0007669"/>
    <property type="project" value="TreeGrafter"/>
</dbReference>
<dbReference type="Proteomes" id="UP000247409">
    <property type="component" value="Unassembled WGS sequence"/>
</dbReference>